<keyword evidence="1" id="KW-1133">Transmembrane helix</keyword>
<feature type="transmembrane region" description="Helical" evidence="1">
    <location>
        <begin position="12"/>
        <end position="30"/>
    </location>
</feature>
<keyword evidence="1" id="KW-0472">Membrane</keyword>
<name>A0A7W4W7W6_9GAMM</name>
<dbReference type="Proteomes" id="UP000537130">
    <property type="component" value="Unassembled WGS sequence"/>
</dbReference>
<organism evidence="2 3">
    <name type="scientific">Litorivivens lipolytica</name>
    <dbReference type="NCBI Taxonomy" id="1524264"/>
    <lineage>
        <taxon>Bacteria</taxon>
        <taxon>Pseudomonadati</taxon>
        <taxon>Pseudomonadota</taxon>
        <taxon>Gammaproteobacteria</taxon>
        <taxon>Litorivivens</taxon>
    </lineage>
</organism>
<accession>A0A7W4W7W6</accession>
<sequence length="333" mass="36871">MNRDFIKGAGSAAGGLLVLAFWGFVGLVVIGGGVGLTVLFFPLGGAAIVFFALYLGSIHAHDAYQHFIGRNRRKGITEYPTDISALLEGHNANELAFSSDGTSVVATLEDDYLAKMSVPDELRCALKDMIYHARKFGNSVWADFYQIEVLPASTESAHPQVRITMPPEVAMSDAYIEHAIERVGCVFYRIHSNNNRIAQPPQGDRIVEFCGDDIKVRIGRRQSVPSIAETKQIVMSEAQITRNIKNRLWNSVEVECTGIDDDNYYGRIIRPPTYDADLSNALTTPITNPPAYDDPLEVQEPDFDEELAMLKRESAFASVPHDYDSGMAIYEDD</sequence>
<dbReference type="RefSeq" id="WP_183411704.1">
    <property type="nucleotide sequence ID" value="NZ_JACHWY010000004.1"/>
</dbReference>
<gene>
    <name evidence="2" type="ORF">FHR99_003189</name>
</gene>
<feature type="transmembrane region" description="Helical" evidence="1">
    <location>
        <begin position="36"/>
        <end position="56"/>
    </location>
</feature>
<reference evidence="2 3" key="1">
    <citation type="submission" date="2020-08" db="EMBL/GenBank/DDBJ databases">
        <title>Genomic Encyclopedia of Type Strains, Phase III (KMG-III): the genomes of soil and plant-associated and newly described type strains.</title>
        <authorList>
            <person name="Whitman W."/>
        </authorList>
    </citation>
    <scope>NUCLEOTIDE SEQUENCE [LARGE SCALE GENOMIC DNA]</scope>
    <source>
        <strain evidence="2 3">CECT 8654</strain>
    </source>
</reference>
<comment type="caution">
    <text evidence="2">The sequence shown here is derived from an EMBL/GenBank/DDBJ whole genome shotgun (WGS) entry which is preliminary data.</text>
</comment>
<dbReference type="EMBL" id="JACHWY010000004">
    <property type="protein sequence ID" value="MBB3048915.1"/>
    <property type="molecule type" value="Genomic_DNA"/>
</dbReference>
<evidence type="ECO:0000256" key="1">
    <source>
        <dbReference type="SAM" id="Phobius"/>
    </source>
</evidence>
<proteinExistence type="predicted"/>
<keyword evidence="3" id="KW-1185">Reference proteome</keyword>
<protein>
    <submittedName>
        <fullName evidence="2">Uncharacterized protein</fullName>
    </submittedName>
</protein>
<evidence type="ECO:0000313" key="3">
    <source>
        <dbReference type="Proteomes" id="UP000537130"/>
    </source>
</evidence>
<evidence type="ECO:0000313" key="2">
    <source>
        <dbReference type="EMBL" id="MBB3048915.1"/>
    </source>
</evidence>
<dbReference type="AlphaFoldDB" id="A0A7W4W7W6"/>
<keyword evidence="1" id="KW-0812">Transmembrane</keyword>